<dbReference type="SUPFAM" id="SSF53756">
    <property type="entry name" value="UDP-Glycosyltransferase/glycogen phosphorylase"/>
    <property type="match status" value="1"/>
</dbReference>
<keyword evidence="3" id="KW-0808">Transferase</keyword>
<gene>
    <name evidence="3" type="ORF">BKG82_15665</name>
</gene>
<evidence type="ECO:0000313" key="4">
    <source>
        <dbReference type="Proteomes" id="UP000180043"/>
    </source>
</evidence>
<dbReference type="FunFam" id="3.40.50.2000:FF:000009">
    <property type="entry name" value="Sterol 3-beta-glucosyltransferase UGT80A2"/>
    <property type="match status" value="1"/>
</dbReference>
<proteinExistence type="predicted"/>
<feature type="region of interest" description="Disordered" evidence="1">
    <location>
        <begin position="56"/>
        <end position="76"/>
    </location>
</feature>
<dbReference type="InterPro" id="IPR050426">
    <property type="entry name" value="Glycosyltransferase_28"/>
</dbReference>
<dbReference type="PANTHER" id="PTHR48050">
    <property type="entry name" value="STEROL 3-BETA-GLUCOSYLTRANSFERASE"/>
    <property type="match status" value="1"/>
</dbReference>
<feature type="domain" description="Erythromycin biosynthesis protein CIII-like C-terminal" evidence="2">
    <location>
        <begin position="292"/>
        <end position="395"/>
    </location>
</feature>
<evidence type="ECO:0000259" key="2">
    <source>
        <dbReference type="Pfam" id="PF06722"/>
    </source>
</evidence>
<evidence type="ECO:0000313" key="3">
    <source>
        <dbReference type="EMBL" id="OHU56667.1"/>
    </source>
</evidence>
<dbReference type="PANTHER" id="PTHR48050:SF13">
    <property type="entry name" value="STEROL 3-BETA-GLUCOSYLTRANSFERASE UGT80A2"/>
    <property type="match status" value="1"/>
</dbReference>
<dbReference type="GO" id="GO:0008194">
    <property type="term" value="F:UDP-glycosyltransferase activity"/>
    <property type="evidence" value="ECO:0007669"/>
    <property type="project" value="InterPro"/>
</dbReference>
<dbReference type="Gene3D" id="3.40.50.2000">
    <property type="entry name" value="Glycogen Phosphorylase B"/>
    <property type="match status" value="2"/>
</dbReference>
<dbReference type="CDD" id="cd03784">
    <property type="entry name" value="GT1_Gtf-like"/>
    <property type="match status" value="1"/>
</dbReference>
<dbReference type="AlphaFoldDB" id="A0A1S1LNA6"/>
<protein>
    <submittedName>
        <fullName evidence="3">Glycosyltransferase</fullName>
    </submittedName>
</protein>
<evidence type="ECO:0000256" key="1">
    <source>
        <dbReference type="SAM" id="MobiDB-lite"/>
    </source>
</evidence>
<reference evidence="3 4" key="1">
    <citation type="submission" date="2016-10" db="EMBL/GenBank/DDBJ databases">
        <title>Evaluation of Human, Veterinary and Environmental Mycobacterium chelonae Isolates by Core Genome Phylogenomic Analysis, Targeted Gene Comparison, and Anti-microbial Susceptibility Patterns: A Tale of Mistaken Identities.</title>
        <authorList>
            <person name="Fogelson S.B."/>
            <person name="Camus A.C."/>
            <person name="Lorenz W."/>
            <person name="Vasireddy R."/>
            <person name="Vasireddy S."/>
            <person name="Smith T."/>
            <person name="Brown-Elliott B.A."/>
            <person name="Wallace R.J.Jr."/>
            <person name="Hasan N.A."/>
            <person name="Reischl U."/>
            <person name="Sanchez S."/>
        </authorList>
    </citation>
    <scope>NUCLEOTIDE SEQUENCE [LARGE SCALE GENOMIC DNA]</scope>
    <source>
        <strain evidence="3 4">15515</strain>
    </source>
</reference>
<name>A0A1S1LNA6_MYCCH</name>
<dbReference type="GO" id="GO:0016758">
    <property type="term" value="F:hexosyltransferase activity"/>
    <property type="evidence" value="ECO:0007669"/>
    <property type="project" value="UniProtKB-ARBA"/>
</dbReference>
<comment type="caution">
    <text evidence="3">The sequence shown here is derived from an EMBL/GenBank/DDBJ whole genome shotgun (WGS) entry which is preliminary data.</text>
</comment>
<dbReference type="EMBL" id="MLIQ01000016">
    <property type="protein sequence ID" value="OHU56667.1"/>
    <property type="molecule type" value="Genomic_DNA"/>
</dbReference>
<accession>A0A1S1LNA6</accession>
<organism evidence="3 4">
    <name type="scientific">Mycobacteroides chelonae</name>
    <name type="common">Mycobacterium chelonae</name>
    <dbReference type="NCBI Taxonomy" id="1774"/>
    <lineage>
        <taxon>Bacteria</taxon>
        <taxon>Bacillati</taxon>
        <taxon>Actinomycetota</taxon>
        <taxon>Actinomycetes</taxon>
        <taxon>Mycobacteriales</taxon>
        <taxon>Mycobacteriaceae</taxon>
        <taxon>Mycobacteroides</taxon>
    </lineage>
</organism>
<dbReference type="GO" id="GO:0017000">
    <property type="term" value="P:antibiotic biosynthetic process"/>
    <property type="evidence" value="ECO:0007669"/>
    <property type="project" value="UniProtKB-ARBA"/>
</dbReference>
<dbReference type="InterPro" id="IPR010610">
    <property type="entry name" value="EryCIII-like_C"/>
</dbReference>
<dbReference type="RefSeq" id="WP_057967946.1">
    <property type="nucleotide sequence ID" value="NZ_MLII01000011.1"/>
</dbReference>
<dbReference type="Proteomes" id="UP000180043">
    <property type="component" value="Unassembled WGS sequence"/>
</dbReference>
<dbReference type="Pfam" id="PF06722">
    <property type="entry name" value="EryCIII-like_C"/>
    <property type="match status" value="1"/>
</dbReference>
<dbReference type="InterPro" id="IPR002213">
    <property type="entry name" value="UDP_glucos_trans"/>
</dbReference>
<sequence length="427" mass="45588">MTTIVISAYGTRGDVAPLTGLGTRLRDSLSAHVVIAAQHPYAQLVRASGLEFRPLPGDTETATRDSQHGQALVDGDRMRPSGAALAEMRAGLVGVGEAMASTAHDADLLLAEGPVGTLLGYHVAEALGIPSAGLALQPACPTAEFAPPPLTTRSFGGYGNRLIWRLAQSGERIYTPVINDLRRHLGLAPASLRRYHGARANSWPIVHGYSRHVVTRPRDWRAHWHQTGYWWPAPDETWLPPTELDEFLKNGPAPVFFGFGSTATSRGPELSEIIATATHTAGVRAVVQRGWAGLAGLSDDVLTMDDLPHSWLFPRMAAVVHHCGAGTAAAALRAGVPSVPVPGIMDQPFWAARLSQAGAATTPLPRVSLRAEELSASITQAITESRYRQEAQRLSRLINDEDGIGPAVKIIAAMLDATTMKGAHHGY</sequence>